<gene>
    <name evidence="3" type="primary">MRPL25</name>
    <name evidence="3" type="ORF">LTR24_002069</name>
</gene>
<feature type="compositionally biased region" description="Low complexity" evidence="1">
    <location>
        <begin position="144"/>
        <end position="159"/>
    </location>
</feature>
<keyword evidence="3" id="KW-0687">Ribonucleoprotein</keyword>
<evidence type="ECO:0000313" key="3">
    <source>
        <dbReference type="EMBL" id="KAK5097813.1"/>
    </source>
</evidence>
<proteinExistence type="predicted"/>
<dbReference type="PANTHER" id="PTHR28041:SF1">
    <property type="entry name" value="LARGE RIBOSOMAL SUBUNIT PROTEIN ML59"/>
    <property type="match status" value="1"/>
</dbReference>
<dbReference type="Proteomes" id="UP001345013">
    <property type="component" value="Unassembled WGS sequence"/>
</dbReference>
<dbReference type="InterPro" id="IPR037507">
    <property type="entry name" value="Ribosomal_mL59"/>
</dbReference>
<evidence type="ECO:0000259" key="2">
    <source>
        <dbReference type="Pfam" id="PF18126"/>
    </source>
</evidence>
<organism evidence="3 4">
    <name type="scientific">Lithohypha guttulata</name>
    <dbReference type="NCBI Taxonomy" id="1690604"/>
    <lineage>
        <taxon>Eukaryota</taxon>
        <taxon>Fungi</taxon>
        <taxon>Dikarya</taxon>
        <taxon>Ascomycota</taxon>
        <taxon>Pezizomycotina</taxon>
        <taxon>Eurotiomycetes</taxon>
        <taxon>Chaetothyriomycetidae</taxon>
        <taxon>Chaetothyriales</taxon>
        <taxon>Trichomeriaceae</taxon>
        <taxon>Lithohypha</taxon>
    </lineage>
</organism>
<protein>
    <submittedName>
        <fullName evidence="3">54S ribosomal protein L25, mitochondrial</fullName>
    </submittedName>
</protein>
<feature type="compositionally biased region" description="Polar residues" evidence="1">
    <location>
        <begin position="134"/>
        <end position="143"/>
    </location>
</feature>
<comment type="caution">
    <text evidence="3">The sequence shown here is derived from an EMBL/GenBank/DDBJ whole genome shotgun (WGS) entry which is preliminary data.</text>
</comment>
<keyword evidence="3" id="KW-0689">Ribosomal protein</keyword>
<evidence type="ECO:0000256" key="1">
    <source>
        <dbReference type="SAM" id="MobiDB-lite"/>
    </source>
</evidence>
<feature type="region of interest" description="Disordered" evidence="1">
    <location>
        <begin position="99"/>
        <end position="186"/>
    </location>
</feature>
<reference evidence="3 4" key="1">
    <citation type="submission" date="2023-08" db="EMBL/GenBank/DDBJ databases">
        <title>Black Yeasts Isolated from many extreme environments.</title>
        <authorList>
            <person name="Coleine C."/>
            <person name="Stajich J.E."/>
            <person name="Selbmann L."/>
        </authorList>
    </citation>
    <scope>NUCLEOTIDE SEQUENCE [LARGE SCALE GENOMIC DNA]</scope>
    <source>
        <strain evidence="3 4">CCFEE 5885</strain>
    </source>
</reference>
<feature type="compositionally biased region" description="Low complexity" evidence="1">
    <location>
        <begin position="99"/>
        <end position="133"/>
    </location>
</feature>
<dbReference type="PANTHER" id="PTHR28041">
    <property type="entry name" value="54S RIBOSOMAL PROTEIN L25, MITOCHONDRIAL"/>
    <property type="match status" value="1"/>
</dbReference>
<dbReference type="GO" id="GO:0005840">
    <property type="term" value="C:ribosome"/>
    <property type="evidence" value="ECO:0007669"/>
    <property type="project" value="UniProtKB-KW"/>
</dbReference>
<keyword evidence="4" id="KW-1185">Reference proteome</keyword>
<dbReference type="InterPro" id="IPR040922">
    <property type="entry name" value="Ribosomal_mL59_dom"/>
</dbReference>
<accession>A0ABR0KK35</accession>
<name>A0ABR0KK35_9EURO</name>
<evidence type="ECO:0000313" key="4">
    <source>
        <dbReference type="Proteomes" id="UP001345013"/>
    </source>
</evidence>
<sequence>MEDEMFQSKKRQQAAPFELSSSHISSQRVVHGKVFTMAALVESTAVHLPPRLVNFFAKYPPRLYSVHFTGASIPTISQKIAREGNKKTGDSPTIIAASTNTAASTPKSISASISPTATATPTSIPTDTQTQTKSLSDTPPIDTSSAHIPSAPSSASSEPLLDPETAQPIFDSADQPPNPFLPYRNPASGRWRGALISLRRQAELYKLARHYGVEPLLPPSRKSSAFKEARLLERGAAGPSVKGTGLDENVKGHKWERSMGVTLQKRINAMEKMPELIREWRMRGNGRGWKRYPK</sequence>
<dbReference type="EMBL" id="JAVRRG010000016">
    <property type="protein sequence ID" value="KAK5097813.1"/>
    <property type="molecule type" value="Genomic_DNA"/>
</dbReference>
<dbReference type="Pfam" id="PF18126">
    <property type="entry name" value="Mitoc_mL59"/>
    <property type="match status" value="1"/>
</dbReference>
<feature type="domain" description="Large ribosomal subunit protein mL59" evidence="2">
    <location>
        <begin position="52"/>
        <end position="281"/>
    </location>
</feature>
<feature type="region of interest" description="Disordered" evidence="1">
    <location>
        <begin position="1"/>
        <end position="21"/>
    </location>
</feature>